<evidence type="ECO:0000256" key="5">
    <source>
        <dbReference type="SAM" id="SignalP"/>
    </source>
</evidence>
<dbReference type="PIRSF" id="PIRSF004846">
    <property type="entry name" value="ModA"/>
    <property type="match status" value="1"/>
</dbReference>
<keyword evidence="7" id="KW-1185">Reference proteome</keyword>
<dbReference type="SUPFAM" id="SSF53850">
    <property type="entry name" value="Periplasmic binding protein-like II"/>
    <property type="match status" value="1"/>
</dbReference>
<keyword evidence="3 5" id="KW-0732">Signal</keyword>
<dbReference type="STRING" id="1101373.A9O67_04285"/>
<dbReference type="SMR" id="A0A1A6DTZ7"/>
<evidence type="ECO:0000313" key="6">
    <source>
        <dbReference type="EMBL" id="OBS30270.1"/>
    </source>
</evidence>
<evidence type="ECO:0000313" key="7">
    <source>
        <dbReference type="Proteomes" id="UP000091969"/>
    </source>
</evidence>
<sequence length="266" mass="28811">MPSPLRRWITVAALSLATIGWQSTALAQSTPAAPPTVAAAADLKFAVEEVAKLFEQRTGQKLRLVFGSSGNFYSQILQGAPFHLFMSADEDFVFKLADAGKTLDRGRLYAFGRIGIMVPKGSRLKADGELKDLAAALKDGRLRKFAIAAPDHAPYGKRAKEALQHAGLWEAIEPRLVYGENIAQTAQFATSGSTEGGIIALSLAKAPQVAALGDFALIPESWHRPLAQRMVLMKDAPPAARQFYDFLATPQAQAIMVRYGFAMPQR</sequence>
<dbReference type="RefSeq" id="WP_068608553.1">
    <property type="nucleotide sequence ID" value="NZ_LZDH01000056.1"/>
</dbReference>
<feature type="signal peptide" evidence="5">
    <location>
        <begin position="1"/>
        <end position="27"/>
    </location>
</feature>
<dbReference type="Proteomes" id="UP000091969">
    <property type="component" value="Unassembled WGS sequence"/>
</dbReference>
<evidence type="ECO:0000256" key="4">
    <source>
        <dbReference type="PIRSR" id="PIRSR004846-1"/>
    </source>
</evidence>
<proteinExistence type="inferred from homology"/>
<dbReference type="InterPro" id="IPR005950">
    <property type="entry name" value="ModA"/>
</dbReference>
<organism evidence="6 7">
    <name type="scientific">Tepidimonas fonticaldi</name>
    <dbReference type="NCBI Taxonomy" id="1101373"/>
    <lineage>
        <taxon>Bacteria</taxon>
        <taxon>Pseudomonadati</taxon>
        <taxon>Pseudomonadota</taxon>
        <taxon>Betaproteobacteria</taxon>
        <taxon>Burkholderiales</taxon>
        <taxon>Tepidimonas</taxon>
    </lineage>
</organism>
<keyword evidence="2 4" id="KW-0479">Metal-binding</keyword>
<comment type="caution">
    <text evidence="6">The sequence shown here is derived from an EMBL/GenBank/DDBJ whole genome shotgun (WGS) entry which is preliminary data.</text>
</comment>
<keyword evidence="4" id="KW-0500">Molybdenum</keyword>
<dbReference type="Pfam" id="PF13531">
    <property type="entry name" value="SBP_bac_11"/>
    <property type="match status" value="1"/>
</dbReference>
<accession>A0A1A6DTZ7</accession>
<feature type="binding site" evidence="4">
    <location>
        <position position="182"/>
    </location>
    <ligand>
        <name>molybdate</name>
        <dbReference type="ChEBI" id="CHEBI:36264"/>
    </ligand>
</feature>
<dbReference type="GO" id="GO:0030973">
    <property type="term" value="F:molybdate ion binding"/>
    <property type="evidence" value="ECO:0007669"/>
    <property type="project" value="InterPro"/>
</dbReference>
<dbReference type="OrthoDB" id="9785015at2"/>
<feature type="chain" id="PRO_5008343751" evidence="5">
    <location>
        <begin position="28"/>
        <end position="266"/>
    </location>
</feature>
<dbReference type="EMBL" id="LZDH01000056">
    <property type="protein sequence ID" value="OBS30270.1"/>
    <property type="molecule type" value="Genomic_DNA"/>
</dbReference>
<evidence type="ECO:0000256" key="1">
    <source>
        <dbReference type="ARBA" id="ARBA00009175"/>
    </source>
</evidence>
<dbReference type="AlphaFoldDB" id="A0A1A6DTZ7"/>
<dbReference type="InterPro" id="IPR044084">
    <property type="entry name" value="AvModA-like_subst-bd"/>
</dbReference>
<dbReference type="PANTHER" id="PTHR30632">
    <property type="entry name" value="MOLYBDATE-BINDING PERIPLASMIC PROTEIN"/>
    <property type="match status" value="1"/>
</dbReference>
<dbReference type="NCBIfam" id="TIGR01256">
    <property type="entry name" value="modA"/>
    <property type="match status" value="1"/>
</dbReference>
<dbReference type="Gene3D" id="3.40.190.10">
    <property type="entry name" value="Periplasmic binding protein-like II"/>
    <property type="match status" value="2"/>
</dbReference>
<dbReference type="InterPro" id="IPR050682">
    <property type="entry name" value="ModA/WtpA"/>
</dbReference>
<evidence type="ECO:0000256" key="3">
    <source>
        <dbReference type="ARBA" id="ARBA00022729"/>
    </source>
</evidence>
<protein>
    <submittedName>
        <fullName evidence="6">Molybdate ABC transporter substrate-binding protein</fullName>
    </submittedName>
</protein>
<dbReference type="CDD" id="cd13539">
    <property type="entry name" value="PBP2_AvModA"/>
    <property type="match status" value="1"/>
</dbReference>
<dbReference type="GO" id="GO:0015689">
    <property type="term" value="P:molybdate ion transport"/>
    <property type="evidence" value="ECO:0007669"/>
    <property type="project" value="InterPro"/>
</dbReference>
<dbReference type="GO" id="GO:0046872">
    <property type="term" value="F:metal ion binding"/>
    <property type="evidence" value="ECO:0007669"/>
    <property type="project" value="UniProtKB-KW"/>
</dbReference>
<feature type="binding site" evidence="4">
    <location>
        <position position="69"/>
    </location>
    <ligand>
        <name>molybdate</name>
        <dbReference type="ChEBI" id="CHEBI:36264"/>
    </ligand>
</feature>
<gene>
    <name evidence="6" type="ORF">A9O67_04285</name>
</gene>
<name>A0A1A6DTZ7_9BURK</name>
<evidence type="ECO:0000256" key="2">
    <source>
        <dbReference type="ARBA" id="ARBA00022723"/>
    </source>
</evidence>
<comment type="similarity">
    <text evidence="1">Belongs to the bacterial solute-binding protein ModA family.</text>
</comment>
<dbReference type="PANTHER" id="PTHR30632:SF14">
    <property type="entry name" value="TUNGSTATE_MOLYBDATE_CHROMATE-BINDING PROTEIN MODA"/>
    <property type="match status" value="1"/>
</dbReference>
<reference evidence="6 7" key="1">
    <citation type="submission" date="2016-06" db="EMBL/GenBank/DDBJ databases">
        <title>Genome sequence of Tepidimonas fonticaldi PL17.</title>
        <authorList>
            <person name="Pinnaka A.K."/>
        </authorList>
    </citation>
    <scope>NUCLEOTIDE SEQUENCE [LARGE SCALE GENOMIC DNA]</scope>
    <source>
        <strain evidence="6 7">PL17</strain>
    </source>
</reference>